<dbReference type="Gene3D" id="2.30.30.30">
    <property type="match status" value="3"/>
</dbReference>
<feature type="compositionally biased region" description="Basic and acidic residues" evidence="10">
    <location>
        <begin position="151"/>
        <end position="173"/>
    </location>
</feature>
<feature type="domain" description="Spt5 C-terminal" evidence="12">
    <location>
        <begin position="834"/>
        <end position="999"/>
    </location>
</feature>
<protein>
    <recommendedName>
        <fullName evidence="3 9">Transcription elongation factor SPT5</fullName>
    </recommendedName>
</protein>
<dbReference type="PANTHER" id="PTHR11125:SF7">
    <property type="entry name" value="TRANSCRIPTION ELONGATION FACTOR SPT5"/>
    <property type="match status" value="1"/>
</dbReference>
<evidence type="ECO:0000256" key="9">
    <source>
        <dbReference type="PIRNR" id="PIRNR036945"/>
    </source>
</evidence>
<feature type="domain" description="KOW" evidence="11">
    <location>
        <begin position="733"/>
        <end position="760"/>
    </location>
</feature>
<dbReference type="Pfam" id="PF23284">
    <property type="entry name" value="KOW2_Spt5"/>
    <property type="match status" value="1"/>
</dbReference>
<dbReference type="InterPro" id="IPR041976">
    <property type="entry name" value="KOW_Spt5_3"/>
</dbReference>
<dbReference type="Pfam" id="PF23042">
    <property type="entry name" value="KOW1_SPT5"/>
    <property type="match status" value="1"/>
</dbReference>
<dbReference type="Pfam" id="PF23037">
    <property type="entry name" value="KOWx_SPT5"/>
    <property type="match status" value="1"/>
</dbReference>
<dbReference type="InterPro" id="IPR057936">
    <property type="entry name" value="KOWx_Spt5"/>
</dbReference>
<dbReference type="InterPro" id="IPR039659">
    <property type="entry name" value="SPT5"/>
</dbReference>
<dbReference type="VEuPathDB" id="FungiDB:AB675_3328"/>
<dbReference type="STRING" id="1664694.A0A0N1H8G8"/>
<feature type="region of interest" description="Disordered" evidence="10">
    <location>
        <begin position="1"/>
        <end position="173"/>
    </location>
</feature>
<feature type="domain" description="KOW" evidence="11">
    <location>
        <begin position="469"/>
        <end position="496"/>
    </location>
</feature>
<dbReference type="CDD" id="cd06084">
    <property type="entry name" value="KOW_Spt5_4"/>
    <property type="match status" value="1"/>
</dbReference>
<dbReference type="InterPro" id="IPR022581">
    <property type="entry name" value="Spt5_N"/>
</dbReference>
<evidence type="ECO:0000256" key="10">
    <source>
        <dbReference type="SAM" id="MobiDB-lite"/>
    </source>
</evidence>
<feature type="compositionally biased region" description="Low complexity" evidence="10">
    <location>
        <begin position="928"/>
        <end position="937"/>
    </location>
</feature>
<accession>A0A0N1H8G8</accession>
<feature type="region of interest" description="Disordered" evidence="10">
    <location>
        <begin position="798"/>
        <end position="885"/>
    </location>
</feature>
<evidence type="ECO:0000256" key="5">
    <source>
        <dbReference type="ARBA" id="ARBA00023163"/>
    </source>
</evidence>
<dbReference type="RefSeq" id="XP_017999600.1">
    <property type="nucleotide sequence ID" value="XM_018143369.1"/>
</dbReference>
<dbReference type="InterPro" id="IPR041973">
    <property type="entry name" value="KOW_Spt5_1"/>
</dbReference>
<feature type="region of interest" description="Disordered" evidence="10">
    <location>
        <begin position="1039"/>
        <end position="1064"/>
    </location>
</feature>
<dbReference type="InterPro" id="IPR005824">
    <property type="entry name" value="KOW"/>
</dbReference>
<keyword evidence="4" id="KW-0507">mRNA processing</keyword>
<dbReference type="OrthoDB" id="28901at2759"/>
<comment type="similarity">
    <text evidence="2 9">Belongs to the SPT5 family.</text>
</comment>
<dbReference type="CDD" id="cd06081">
    <property type="entry name" value="KOW_Spt5_1"/>
    <property type="match status" value="1"/>
</dbReference>
<evidence type="ECO:0000313" key="13">
    <source>
        <dbReference type="EMBL" id="KPI39637.1"/>
    </source>
</evidence>
<dbReference type="Gene3D" id="3.30.70.940">
    <property type="entry name" value="NusG, N-terminal domain"/>
    <property type="match status" value="1"/>
</dbReference>
<dbReference type="GO" id="GO:0006357">
    <property type="term" value="P:regulation of transcription by RNA polymerase II"/>
    <property type="evidence" value="ECO:0007669"/>
    <property type="project" value="InterPro"/>
</dbReference>
<dbReference type="PIRSF" id="PIRSF036945">
    <property type="entry name" value="Spt5"/>
    <property type="match status" value="1"/>
</dbReference>
<dbReference type="InterPro" id="IPR008991">
    <property type="entry name" value="Translation_prot_SH3-like_sf"/>
</dbReference>
<dbReference type="PANTHER" id="PTHR11125">
    <property type="entry name" value="SUPPRESSOR OF TY 5"/>
    <property type="match status" value="1"/>
</dbReference>
<dbReference type="Pfam" id="PF23290">
    <property type="entry name" value="KOW5_SPT5"/>
    <property type="match status" value="1"/>
</dbReference>
<dbReference type="Pfam" id="PF23291">
    <property type="entry name" value="KOW4_SPT5"/>
    <property type="match status" value="1"/>
</dbReference>
<proteinExistence type="inferred from homology"/>
<evidence type="ECO:0000256" key="2">
    <source>
        <dbReference type="ARBA" id="ARBA00006956"/>
    </source>
</evidence>
<dbReference type="InterPro" id="IPR041977">
    <property type="entry name" value="KOW_Spt5_4"/>
</dbReference>
<dbReference type="EMBL" id="LFJN01000014">
    <property type="protein sequence ID" value="KPI39637.1"/>
    <property type="molecule type" value="Genomic_DNA"/>
</dbReference>
<dbReference type="CDD" id="cd06083">
    <property type="entry name" value="KOW_Spt5_3"/>
    <property type="match status" value="1"/>
</dbReference>
<dbReference type="GO" id="GO:0003746">
    <property type="term" value="F:translation elongation factor activity"/>
    <property type="evidence" value="ECO:0007669"/>
    <property type="project" value="UniProtKB-KW"/>
</dbReference>
<dbReference type="InterPro" id="IPR039385">
    <property type="entry name" value="NGN_Euk"/>
</dbReference>
<comment type="function">
    <text evidence="7 9">The SPT4-SPT5 complex mediates both activation and inhibition of transcription elongation, and plays a role in pre-mRNA processing. This complex seems to be important for the stability of the RNA polymerase II elongation machinery on the chromatin template but not for the inherent ability of this machinery to translocate down the gene.</text>
</comment>
<dbReference type="GO" id="GO:0032784">
    <property type="term" value="P:regulation of DNA-templated transcription elongation"/>
    <property type="evidence" value="ECO:0007669"/>
    <property type="project" value="InterPro"/>
</dbReference>
<dbReference type="GeneID" id="28735249"/>
<keyword evidence="14" id="KW-1185">Reference proteome</keyword>
<comment type="caution">
    <text evidence="13">The sequence shown here is derived from an EMBL/GenBank/DDBJ whole genome shotgun (WGS) entry which is preliminary data.</text>
</comment>
<dbReference type="CDD" id="cd06082">
    <property type="entry name" value="KOW_Spt5_2"/>
    <property type="match status" value="1"/>
</dbReference>
<dbReference type="CDD" id="cd09888">
    <property type="entry name" value="NGN_Euk"/>
    <property type="match status" value="1"/>
</dbReference>
<gene>
    <name evidence="13" type="ORF">AB675_3328</name>
</gene>
<dbReference type="Pfam" id="PF03439">
    <property type="entry name" value="Spt5-NGN"/>
    <property type="match status" value="1"/>
</dbReference>
<keyword evidence="5 9" id="KW-0804">Transcription</keyword>
<evidence type="ECO:0000313" key="14">
    <source>
        <dbReference type="Proteomes" id="UP000038010"/>
    </source>
</evidence>
<feature type="compositionally biased region" description="Acidic residues" evidence="10">
    <location>
        <begin position="56"/>
        <end position="92"/>
    </location>
</feature>
<dbReference type="InterPro" id="IPR005100">
    <property type="entry name" value="NGN-domain"/>
</dbReference>
<feature type="domain" description="KOW" evidence="11">
    <location>
        <begin position="522"/>
        <end position="550"/>
    </location>
</feature>
<dbReference type="SMART" id="SM00739">
    <property type="entry name" value="KOW"/>
    <property type="match status" value="5"/>
</dbReference>
<dbReference type="GO" id="GO:0032044">
    <property type="term" value="C:DSIF complex"/>
    <property type="evidence" value="ECO:0007669"/>
    <property type="project" value="TreeGrafter"/>
</dbReference>
<evidence type="ECO:0000256" key="3">
    <source>
        <dbReference type="ARBA" id="ARBA00020181"/>
    </source>
</evidence>
<evidence type="ECO:0000256" key="4">
    <source>
        <dbReference type="ARBA" id="ARBA00022664"/>
    </source>
</evidence>
<dbReference type="Proteomes" id="UP000038010">
    <property type="component" value="Unassembled WGS sequence"/>
</dbReference>
<comment type="subcellular location">
    <subcellularLocation>
        <location evidence="1 9">Nucleus</location>
    </subcellularLocation>
</comment>
<evidence type="ECO:0000256" key="8">
    <source>
        <dbReference type="ARBA" id="ARBA00025870"/>
    </source>
</evidence>
<feature type="compositionally biased region" description="Acidic residues" evidence="10">
    <location>
        <begin position="110"/>
        <end position="130"/>
    </location>
</feature>
<dbReference type="SMART" id="SM01104">
    <property type="entry name" value="CTD"/>
    <property type="match status" value="1"/>
</dbReference>
<name>A0A0N1H8G8_9EURO</name>
<dbReference type="GO" id="GO:0006368">
    <property type="term" value="P:transcription elongation by RNA polymerase II"/>
    <property type="evidence" value="ECO:0007669"/>
    <property type="project" value="TreeGrafter"/>
</dbReference>
<dbReference type="GO" id="GO:0006397">
    <property type="term" value="P:mRNA processing"/>
    <property type="evidence" value="ECO:0007669"/>
    <property type="project" value="UniProtKB-KW"/>
</dbReference>
<evidence type="ECO:0000259" key="11">
    <source>
        <dbReference type="SMART" id="SM00739"/>
    </source>
</evidence>
<evidence type="ECO:0000256" key="7">
    <source>
        <dbReference type="ARBA" id="ARBA00024691"/>
    </source>
</evidence>
<keyword evidence="13" id="KW-0251">Elongation factor</keyword>
<dbReference type="FunFam" id="3.30.70.940:FF:000005">
    <property type="entry name" value="Transcription elongation factor SPT5"/>
    <property type="match status" value="1"/>
</dbReference>
<organism evidence="13 14">
    <name type="scientific">Cyphellophora attinorum</name>
    <dbReference type="NCBI Taxonomy" id="1664694"/>
    <lineage>
        <taxon>Eukaryota</taxon>
        <taxon>Fungi</taxon>
        <taxon>Dikarya</taxon>
        <taxon>Ascomycota</taxon>
        <taxon>Pezizomycotina</taxon>
        <taxon>Eurotiomycetes</taxon>
        <taxon>Chaetothyriomycetidae</taxon>
        <taxon>Chaetothyriales</taxon>
        <taxon>Cyphellophoraceae</taxon>
        <taxon>Cyphellophora</taxon>
    </lineage>
</organism>
<dbReference type="InterPro" id="IPR017071">
    <property type="entry name" value="TF_Spt5_eukaryote"/>
</dbReference>
<dbReference type="InterPro" id="IPR014722">
    <property type="entry name" value="Rib_uL2_dom2"/>
</dbReference>
<reference evidence="13 14" key="1">
    <citation type="submission" date="2015-06" db="EMBL/GenBank/DDBJ databases">
        <title>Draft genome of the ant-associated black yeast Phialophora attae CBS 131958.</title>
        <authorList>
            <person name="Moreno L.F."/>
            <person name="Stielow B.J."/>
            <person name="de Hoog S."/>
            <person name="Vicente V.A."/>
            <person name="Weiss V.A."/>
            <person name="de Vries M."/>
            <person name="Cruz L.M."/>
            <person name="Souza E.M."/>
        </authorList>
    </citation>
    <scope>NUCLEOTIDE SEQUENCE [LARGE SCALE GENOMIC DNA]</scope>
    <source>
        <strain evidence="13 14">CBS 131958</strain>
    </source>
</reference>
<feature type="region of interest" description="Disordered" evidence="10">
    <location>
        <begin position="346"/>
        <end position="375"/>
    </location>
</feature>
<evidence type="ECO:0000259" key="12">
    <source>
        <dbReference type="SMART" id="SM01104"/>
    </source>
</evidence>
<dbReference type="InterPro" id="IPR041978">
    <property type="entry name" value="KOW_Spt5_5"/>
</dbReference>
<dbReference type="InterPro" id="IPR036735">
    <property type="entry name" value="NGN_dom_sf"/>
</dbReference>
<dbReference type="SUPFAM" id="SSF50104">
    <property type="entry name" value="Translation proteins SH3-like domain"/>
    <property type="match status" value="1"/>
</dbReference>
<dbReference type="FunFam" id="2.30.30.30:FF:000029">
    <property type="entry name" value="Transcription elongation factor SPT5"/>
    <property type="match status" value="1"/>
</dbReference>
<dbReference type="InterPro" id="IPR024945">
    <property type="entry name" value="Spt5_C_dom"/>
</dbReference>
<feature type="domain" description="KOW" evidence="11">
    <location>
        <begin position="302"/>
        <end position="329"/>
    </location>
</feature>
<dbReference type="Pfam" id="PF11942">
    <property type="entry name" value="Spt5_N"/>
    <property type="match status" value="1"/>
</dbReference>
<evidence type="ECO:0000256" key="6">
    <source>
        <dbReference type="ARBA" id="ARBA00023242"/>
    </source>
</evidence>
<evidence type="ECO:0000256" key="1">
    <source>
        <dbReference type="ARBA" id="ARBA00004123"/>
    </source>
</evidence>
<feature type="region of interest" description="Disordered" evidence="10">
    <location>
        <begin position="913"/>
        <end position="937"/>
    </location>
</feature>
<dbReference type="InterPro" id="IPR041975">
    <property type="entry name" value="KOW_Spt5_2"/>
</dbReference>
<comment type="subunit">
    <text evidence="8">Component of the SPT4-SPT5 complex. Interacts with RNA polymerase II.</text>
</comment>
<dbReference type="GO" id="GO:0003729">
    <property type="term" value="F:mRNA binding"/>
    <property type="evidence" value="ECO:0007669"/>
    <property type="project" value="TreeGrafter"/>
</dbReference>
<sequence length="1064" mass="115221">MASILTQTFDDDEDSETEFNPGAEQGSDDEQDTKPATTNGRSSASPARRRSPKAEDSDDEKLADDNGEDDEGEGEDLDGDDDDEEEEDEEDEGIRSRPRKRRRGGLGAFFEEEAEVDEDDDDVEGDEEGLGPEFIEETHPDDDLPVEADQDDRRHRELDRKRQLEASMDAEKQAAEFRERYGRRTATSMGAKNYMPQNLLMPDVSDPSIFAVKCREGKEKEIVQSINRKFFQRQTGRDPMKIFSAFERGEGAMKGYIFVEARNKADVENGLNGVHDVYPHSKMNLVPMKEMPDLLRVMKSKELEPGAYVRIRKGLYTGDLAVVEDAVPNGLDVLVKLVPRLTYGLDEDQNHSATPDAKRKRPGFGNPAQNLANRPPARLFNESQAKQRHARFLQQFGGLTRKEFQYRGDKYEDGFLIKNFKINQLTTENVQPKLEETQLFTSTGQDGAETLDLETLKRSLHDKSTAESSYQVGDEVEVFSGEQKGAIGRTERVTGNIVSIRVSEGELKDQLVEVPVRSLRKIFNEGDNVVVGGASKYRDQVGTVVAIENDKVTILSHDNQMEFTVFSKDLRIASGAGASTERSPFEVRDLVHLTATTFGCVVSADPQTVKVMDQNGSIETRLPSALSKVMQSRNVVAVDKNGSEIRPGDMVKEVGGEGKSGSILHIYRNFIYAHDRTRMIENAGIWVARSSNVIGRSSRNGAGLTDLSKMNPALAGKAPNGAPMAPPQRPGIDRLIRKKVKITKGPYKGHRGTVKDTTISEARVELESKNKTVNIDKGQLSVIDLNTDQTTPYHEWARGQRGTGGAPPRMQAGQGFPSSRVPDGARTPAAAFDGGRTPAWGASSARTPAWGGPSSMADSSRGNTTYGGAGNYNTSSSSRTPAWSAKTPYGGDHGFSSSSGNRDFDAFAAGAGGSRTPAYSGATTSRTPAWGGPSAAASAPTPAARAYDAPTPAMNAPTPGAFEEAYTPAYSAPTPGAGFNDGGHQGYHNSNNEMNAPTPHFAKAANTVPLKNNRLAVAMDAPTPAAYGASAPTPAAYGGGPVYDAPTPAVGGGPRYAEDDDEDD</sequence>
<feature type="domain" description="KOW" evidence="11">
    <location>
        <begin position="644"/>
        <end position="669"/>
    </location>
</feature>
<dbReference type="Pfam" id="PF12815">
    <property type="entry name" value="CTD"/>
    <property type="match status" value="1"/>
</dbReference>
<keyword evidence="13" id="KW-0648">Protein biosynthesis</keyword>
<dbReference type="CDD" id="cd06085">
    <property type="entry name" value="KOW_Spt5_5"/>
    <property type="match status" value="1"/>
</dbReference>
<keyword evidence="6 9" id="KW-0539">Nucleus</keyword>
<dbReference type="AlphaFoldDB" id="A0A0N1H8G8"/>